<dbReference type="AlphaFoldDB" id="A0A1L8SZ16"/>
<dbReference type="RefSeq" id="WP_071860779.1">
    <property type="nucleotide sequence ID" value="NZ_JAHLOV010000001.1"/>
</dbReference>
<dbReference type="Proteomes" id="UP000183700">
    <property type="component" value="Unassembled WGS sequence"/>
</dbReference>
<comment type="caution">
    <text evidence="1">The sequence shown here is derived from an EMBL/GenBank/DDBJ whole genome shotgun (WGS) entry which is preliminary data.</text>
</comment>
<dbReference type="OrthoDB" id="2146076at2"/>
<organism evidence="1 2">
    <name type="scientific">Enterococcus devriesei</name>
    <dbReference type="NCBI Taxonomy" id="319970"/>
    <lineage>
        <taxon>Bacteria</taxon>
        <taxon>Bacillati</taxon>
        <taxon>Bacillota</taxon>
        <taxon>Bacilli</taxon>
        <taxon>Lactobacillales</taxon>
        <taxon>Enterococcaceae</taxon>
        <taxon>Enterococcus</taxon>
    </lineage>
</organism>
<evidence type="ECO:0000313" key="2">
    <source>
        <dbReference type="Proteomes" id="UP000183700"/>
    </source>
</evidence>
<accession>A0A1L8SZ16</accession>
<proteinExistence type="predicted"/>
<reference evidence="1 2" key="1">
    <citation type="submission" date="2014-12" db="EMBL/GenBank/DDBJ databases">
        <title>Draft genome sequences of 29 type strains of Enterococci.</title>
        <authorList>
            <person name="Zhong Z."/>
            <person name="Sun Z."/>
            <person name="Liu W."/>
            <person name="Zhang W."/>
            <person name="Zhang H."/>
        </authorList>
    </citation>
    <scope>NUCLEOTIDE SEQUENCE [LARGE SCALE GENOMIC DNA]</scope>
    <source>
        <strain evidence="1 2">DSM 22802</strain>
    </source>
</reference>
<dbReference type="EMBL" id="JXKM01000001">
    <property type="protein sequence ID" value="OJG37280.1"/>
    <property type="molecule type" value="Genomic_DNA"/>
</dbReference>
<gene>
    <name evidence="1" type="ORF">RV00_GL000237</name>
</gene>
<name>A0A1L8SZ16_9ENTE</name>
<dbReference type="STRING" id="319970.RV00_GL000237"/>
<evidence type="ECO:0000313" key="1">
    <source>
        <dbReference type="EMBL" id="OJG37280.1"/>
    </source>
</evidence>
<keyword evidence="2" id="KW-1185">Reference proteome</keyword>
<sequence length="141" mass="16388">MRPNTGFYAGEINEIVQNTEKMGERLHPSYEEIRKALDEKKINEFDEERLSEIHDLFEEGTHFYQLNLEKIGMMKPPAKVMGNHKSFQKAYVQYVAGCQEMTDSLLPEVNEEAFNAAEKKQDEATDIIYKTIQKITNLLLK</sequence>
<protein>
    <submittedName>
        <fullName evidence="1">Uncharacterized protein</fullName>
    </submittedName>
</protein>